<organism evidence="7 8">
    <name type="scientific">Anaeromyxobacter oryzae</name>
    <dbReference type="NCBI Taxonomy" id="2918170"/>
    <lineage>
        <taxon>Bacteria</taxon>
        <taxon>Pseudomonadati</taxon>
        <taxon>Myxococcota</taxon>
        <taxon>Myxococcia</taxon>
        <taxon>Myxococcales</taxon>
        <taxon>Cystobacterineae</taxon>
        <taxon>Anaeromyxobacteraceae</taxon>
        <taxon>Anaeromyxobacter</taxon>
    </lineage>
</organism>
<keyword evidence="3 5" id="KW-1133">Transmembrane helix</keyword>
<dbReference type="PANTHER" id="PTHR43879">
    <property type="entry name" value="ABC TRANSPORTER PERMEASE PROTEIN"/>
    <property type="match status" value="1"/>
</dbReference>
<evidence type="ECO:0000256" key="4">
    <source>
        <dbReference type="ARBA" id="ARBA00023136"/>
    </source>
</evidence>
<gene>
    <name evidence="7" type="ORF">AMOR_47290</name>
</gene>
<evidence type="ECO:0000256" key="3">
    <source>
        <dbReference type="ARBA" id="ARBA00022989"/>
    </source>
</evidence>
<evidence type="ECO:0000313" key="7">
    <source>
        <dbReference type="EMBL" id="BDG05733.1"/>
    </source>
</evidence>
<keyword evidence="5" id="KW-0813">Transport</keyword>
<feature type="transmembrane region" description="Helical" evidence="5">
    <location>
        <begin position="85"/>
        <end position="105"/>
    </location>
</feature>
<sequence length="287" mass="31027">MTAARRSRRIRPSRIALYAALCVLTALFLIPVYVALAGSFKTLREVNTTSIWSLPSGLHTRAWRDALTPALEGSGGIAPGLLNSLLMTIPAVAISSAWGSLNGYLLDKWRFRGSEAVFAFLLYGMFIPYQAILIPLVQFLQRLGLYDTLFGLALTHVAYGIPITTLIFRNYYAGVPRELIEAAALDGAGILRGYLRIALPLSVPGFVVVGIWQFTSIWNEFLFAVTLTSNPASQPVTVALQNLAGSFAALYNVQMAGALVTALPTMVVFAFLGRYFLGGLMAGSLKG</sequence>
<feature type="transmembrane region" description="Helical" evidence="5">
    <location>
        <begin position="149"/>
        <end position="172"/>
    </location>
</feature>
<feature type="transmembrane region" description="Helical" evidence="5">
    <location>
        <begin position="255"/>
        <end position="277"/>
    </location>
</feature>
<proteinExistence type="inferred from homology"/>
<dbReference type="Pfam" id="PF00528">
    <property type="entry name" value="BPD_transp_1"/>
    <property type="match status" value="1"/>
</dbReference>
<evidence type="ECO:0000256" key="5">
    <source>
        <dbReference type="RuleBase" id="RU363032"/>
    </source>
</evidence>
<feature type="transmembrane region" description="Helical" evidence="5">
    <location>
        <begin position="15"/>
        <end position="36"/>
    </location>
</feature>
<keyword evidence="4 5" id="KW-0472">Membrane</keyword>
<reference evidence="8" key="1">
    <citation type="journal article" date="2022" name="Int. J. Syst. Evol. Microbiol.">
        <title>Anaeromyxobacter oryzae sp. nov., Anaeromyxobacter diazotrophicus sp. nov. and Anaeromyxobacter paludicola sp. nov., isolated from paddy soils.</title>
        <authorList>
            <person name="Itoh H."/>
            <person name="Xu Z."/>
            <person name="Mise K."/>
            <person name="Masuda Y."/>
            <person name="Ushijima N."/>
            <person name="Hayakawa C."/>
            <person name="Shiratori Y."/>
            <person name="Senoo K."/>
        </authorList>
    </citation>
    <scope>NUCLEOTIDE SEQUENCE [LARGE SCALE GENOMIC DNA]</scope>
    <source>
        <strain evidence="8">Red232</strain>
    </source>
</reference>
<dbReference type="Gene3D" id="1.10.3720.10">
    <property type="entry name" value="MetI-like"/>
    <property type="match status" value="1"/>
</dbReference>
<feature type="transmembrane region" description="Helical" evidence="5">
    <location>
        <begin position="117"/>
        <end position="137"/>
    </location>
</feature>
<accession>A0ABN6N159</accession>
<dbReference type="InterPro" id="IPR035906">
    <property type="entry name" value="MetI-like_sf"/>
</dbReference>
<dbReference type="PROSITE" id="PS50928">
    <property type="entry name" value="ABC_TM1"/>
    <property type="match status" value="1"/>
</dbReference>
<dbReference type="PANTHER" id="PTHR43879:SF1">
    <property type="entry name" value="GLUCOSE IMPORT SYSTEM PERMEASE PROTEIN GLCU"/>
    <property type="match status" value="1"/>
</dbReference>
<dbReference type="CDD" id="cd06261">
    <property type="entry name" value="TM_PBP2"/>
    <property type="match status" value="1"/>
</dbReference>
<dbReference type="RefSeq" id="WP_248354815.1">
    <property type="nucleotide sequence ID" value="NZ_AP025591.1"/>
</dbReference>
<comment type="subcellular location">
    <subcellularLocation>
        <location evidence="1 5">Cell membrane</location>
        <topology evidence="1 5">Multi-pass membrane protein</topology>
    </subcellularLocation>
</comment>
<evidence type="ECO:0000256" key="2">
    <source>
        <dbReference type="ARBA" id="ARBA00022692"/>
    </source>
</evidence>
<keyword evidence="2 5" id="KW-0812">Transmembrane</keyword>
<name>A0ABN6N159_9BACT</name>
<comment type="similarity">
    <text evidence="5">Belongs to the binding-protein-dependent transport system permease family.</text>
</comment>
<keyword evidence="8" id="KW-1185">Reference proteome</keyword>
<protein>
    <submittedName>
        <fullName evidence="7">ABC transporter permease</fullName>
    </submittedName>
</protein>
<evidence type="ECO:0000259" key="6">
    <source>
        <dbReference type="PROSITE" id="PS50928"/>
    </source>
</evidence>
<dbReference type="Proteomes" id="UP001162891">
    <property type="component" value="Chromosome"/>
</dbReference>
<dbReference type="SUPFAM" id="SSF161098">
    <property type="entry name" value="MetI-like"/>
    <property type="match status" value="1"/>
</dbReference>
<evidence type="ECO:0000313" key="8">
    <source>
        <dbReference type="Proteomes" id="UP001162891"/>
    </source>
</evidence>
<dbReference type="EMBL" id="AP025591">
    <property type="protein sequence ID" value="BDG05733.1"/>
    <property type="molecule type" value="Genomic_DNA"/>
</dbReference>
<feature type="domain" description="ABC transmembrane type-1" evidence="6">
    <location>
        <begin position="81"/>
        <end position="272"/>
    </location>
</feature>
<evidence type="ECO:0000256" key="1">
    <source>
        <dbReference type="ARBA" id="ARBA00004651"/>
    </source>
</evidence>
<dbReference type="InterPro" id="IPR000515">
    <property type="entry name" value="MetI-like"/>
</dbReference>
<feature type="transmembrane region" description="Helical" evidence="5">
    <location>
        <begin position="193"/>
        <end position="214"/>
    </location>
</feature>